<dbReference type="InterPro" id="IPR036866">
    <property type="entry name" value="RibonucZ/Hydroxyglut_hydro"/>
</dbReference>
<dbReference type="EMBL" id="CACSII010000002">
    <property type="protein sequence ID" value="CAA0090477.1"/>
    <property type="molecule type" value="Genomic_DNA"/>
</dbReference>
<evidence type="ECO:0000313" key="1">
    <source>
        <dbReference type="EMBL" id="CAA0090477.1"/>
    </source>
</evidence>
<name>A0A5S9NJB7_9GAMM</name>
<reference evidence="1 2" key="1">
    <citation type="submission" date="2019-11" db="EMBL/GenBank/DDBJ databases">
        <authorList>
            <person name="Holert J."/>
        </authorList>
    </citation>
    <scope>NUCLEOTIDE SEQUENCE [LARGE SCALE GENOMIC DNA]</scope>
    <source>
        <strain evidence="1">BC5_2</strain>
    </source>
</reference>
<evidence type="ECO:0008006" key="3">
    <source>
        <dbReference type="Google" id="ProtNLM"/>
    </source>
</evidence>
<proteinExistence type="predicted"/>
<organism evidence="1 2">
    <name type="scientific">BD1-7 clade bacterium</name>
    <dbReference type="NCBI Taxonomy" id="2029982"/>
    <lineage>
        <taxon>Bacteria</taxon>
        <taxon>Pseudomonadati</taxon>
        <taxon>Pseudomonadota</taxon>
        <taxon>Gammaproteobacteria</taxon>
        <taxon>Cellvibrionales</taxon>
        <taxon>Spongiibacteraceae</taxon>
        <taxon>BD1-7 clade</taxon>
    </lineage>
</organism>
<dbReference type="PANTHER" id="PTHR33835:SF1">
    <property type="entry name" value="METALLO-BETA-LACTAMASE DOMAIN-CONTAINING PROTEIN"/>
    <property type="match status" value="1"/>
</dbReference>
<protein>
    <recommendedName>
        <fullName evidence="3">DUF4336 domain-containing protein</fullName>
    </recommendedName>
</protein>
<dbReference type="Proteomes" id="UP000434580">
    <property type="component" value="Unassembled WGS sequence"/>
</dbReference>
<accession>A0A5S9NJB7</accession>
<sequence>MKSLLIEYVEDEIWIASYPVHYSGIHFDARMTIIRVDDGSLMLHSPCEMTANLAEEISCLGPVSVIVAPSNFHYLHVDSARDAFPEAKIWFHRGILEKTTELAYDHILDDTPDESWENTLNQIEITGNRIMNEVVFFHIESHTLILVDAIENIGDKTPHTGPGLKFWWKWVFHMWNKPKPAPEYQLGWKDKAAARDCLEQILAWDFDKIIIAHGDLIENNAHEIAKKAWDSPLNH</sequence>
<dbReference type="SUPFAM" id="SSF56281">
    <property type="entry name" value="Metallo-hydrolase/oxidoreductase"/>
    <property type="match status" value="1"/>
</dbReference>
<dbReference type="Pfam" id="PF14234">
    <property type="entry name" value="DUF4336"/>
    <property type="match status" value="1"/>
</dbReference>
<evidence type="ECO:0000313" key="2">
    <source>
        <dbReference type="Proteomes" id="UP000434580"/>
    </source>
</evidence>
<dbReference type="OrthoDB" id="450111at2"/>
<dbReference type="PANTHER" id="PTHR33835">
    <property type="entry name" value="YALI0C07656P"/>
    <property type="match status" value="1"/>
</dbReference>
<gene>
    <name evidence="1" type="ORF">DPBNPPHM_02891</name>
</gene>
<dbReference type="AlphaFoldDB" id="A0A5S9NJB7"/>
<dbReference type="InterPro" id="IPR025638">
    <property type="entry name" value="DUF4336"/>
</dbReference>